<dbReference type="InterPro" id="IPR011008">
    <property type="entry name" value="Dimeric_a/b-barrel"/>
</dbReference>
<reference evidence="1 2" key="1">
    <citation type="submission" date="2024-05" db="EMBL/GenBank/DDBJ databases">
        <title>Neorhizobium sp. Rsf11, a plant growth promoting and heavy metal resistant PAH-degrader.</title>
        <authorList>
            <person name="Golubev S.N."/>
            <person name="Muratova A.Y."/>
            <person name="Markelova M.I."/>
        </authorList>
    </citation>
    <scope>NUCLEOTIDE SEQUENCE [LARGE SCALE GENOMIC DNA]</scope>
    <source>
        <strain evidence="1 2">Rsf11</strain>
    </source>
</reference>
<evidence type="ECO:0008006" key="3">
    <source>
        <dbReference type="Google" id="ProtNLM"/>
    </source>
</evidence>
<dbReference type="RefSeq" id="WP_348864738.1">
    <property type="nucleotide sequence ID" value="NZ_JBEAAL010000037.1"/>
</dbReference>
<dbReference type="SUPFAM" id="SSF54909">
    <property type="entry name" value="Dimeric alpha+beta barrel"/>
    <property type="match status" value="1"/>
</dbReference>
<gene>
    <name evidence="1" type="ORF">ABK249_30210</name>
</gene>
<dbReference type="PANTHER" id="PTHR37828">
    <property type="entry name" value="GSR2449 PROTEIN"/>
    <property type="match status" value="1"/>
</dbReference>
<name>A0ABV0MBH4_9HYPH</name>
<comment type="caution">
    <text evidence="1">The sequence shown here is derived from an EMBL/GenBank/DDBJ whole genome shotgun (WGS) entry which is preliminary data.</text>
</comment>
<dbReference type="PANTHER" id="PTHR37828:SF1">
    <property type="entry name" value="YCII-RELATED DOMAIN-CONTAINING PROTEIN"/>
    <property type="match status" value="1"/>
</dbReference>
<evidence type="ECO:0000313" key="1">
    <source>
        <dbReference type="EMBL" id="MEQ1409185.1"/>
    </source>
</evidence>
<dbReference type="Proteomes" id="UP001496627">
    <property type="component" value="Unassembled WGS sequence"/>
</dbReference>
<organism evidence="1 2">
    <name type="scientific">Neorhizobium phenanthreniclasticum</name>
    <dbReference type="NCBI Taxonomy" id="3157917"/>
    <lineage>
        <taxon>Bacteria</taxon>
        <taxon>Pseudomonadati</taxon>
        <taxon>Pseudomonadota</taxon>
        <taxon>Alphaproteobacteria</taxon>
        <taxon>Hyphomicrobiales</taxon>
        <taxon>Rhizobiaceae</taxon>
        <taxon>Rhizobium/Agrobacterium group</taxon>
        <taxon>Neorhizobium</taxon>
    </lineage>
</organism>
<dbReference type="EMBL" id="JBEAAL010000037">
    <property type="protein sequence ID" value="MEQ1409185.1"/>
    <property type="molecule type" value="Genomic_DNA"/>
</dbReference>
<proteinExistence type="predicted"/>
<accession>A0ABV0MBH4</accession>
<evidence type="ECO:0000313" key="2">
    <source>
        <dbReference type="Proteomes" id="UP001496627"/>
    </source>
</evidence>
<protein>
    <recommendedName>
        <fullName evidence="3">YCII-related domain-containing protein</fullName>
    </recommendedName>
</protein>
<sequence length="95" mass="10470">MFIVTLRFSDSKAKAPQFMEGHNDWIRRGFEDGIFLLTGGLQPSLGGAILAHRISRSELDARVLDDPFVAEGIVSAEILEIAPGRTDERLAFLKA</sequence>
<keyword evidence="2" id="KW-1185">Reference proteome</keyword>